<feature type="transmembrane region" description="Helical" evidence="2">
    <location>
        <begin position="143"/>
        <end position="163"/>
    </location>
</feature>
<keyword evidence="2" id="KW-0472">Membrane</keyword>
<dbReference type="PANTHER" id="PTHR43280:SF29">
    <property type="entry name" value="ARAC-FAMILY TRANSCRIPTIONAL REGULATOR"/>
    <property type="match status" value="1"/>
</dbReference>
<name>A0ABW4I8Y1_9SPHI</name>
<keyword evidence="2" id="KW-0812">Transmembrane</keyword>
<evidence type="ECO:0000259" key="3">
    <source>
        <dbReference type="PROSITE" id="PS01124"/>
    </source>
</evidence>
<feature type="transmembrane region" description="Helical" evidence="2">
    <location>
        <begin position="6"/>
        <end position="23"/>
    </location>
</feature>
<dbReference type="EMBL" id="JBHUDG010000003">
    <property type="protein sequence ID" value="MFD1628743.1"/>
    <property type="molecule type" value="Genomic_DNA"/>
</dbReference>
<dbReference type="InterPro" id="IPR018060">
    <property type="entry name" value="HTH_AraC"/>
</dbReference>
<evidence type="ECO:0000256" key="1">
    <source>
        <dbReference type="ARBA" id="ARBA00023125"/>
    </source>
</evidence>
<dbReference type="Pfam" id="PF12833">
    <property type="entry name" value="HTH_18"/>
    <property type="match status" value="1"/>
</dbReference>
<dbReference type="RefSeq" id="WP_379661129.1">
    <property type="nucleotide sequence ID" value="NZ_JBHUDG010000003.1"/>
</dbReference>
<sequence length="391" mass="46041">MNTINIILVSVCFLFLIFSLHLFFTNRDIRKLTRFLSIIIFTRVGQIIILLLANHHQLGLFPFLYIFFTPLYYIIPACLFLYIKFFVNDQKQLTTKEWLHFTPFIIAFIHFIPLSFDHQVNWEAVANLVSQSKNIFITEKTGVFPAIFMASFRIALMVSYLSMSWITLINSKLFKQKKWRANKIWLFFILTAATLFHAISISSLFIQYQFNSFPWFLTLHCIALTFVILYLLHKPNLLYGYLLVNVNIHKKQANSSFIRKDKKTEDFTGTPYNPISLDNEQYTVDQSLLEMTMSTKKPFLDPNFQILDLANLLGIPVHQCSQIINNHIGKNFRDWTNRYRVLYFIEMYPEKKNQLTIEALANESGFKSLTTFYTAFKKETGVMPKQYFSKE</sequence>
<evidence type="ECO:0000256" key="2">
    <source>
        <dbReference type="SAM" id="Phobius"/>
    </source>
</evidence>
<feature type="transmembrane region" description="Helical" evidence="2">
    <location>
        <begin position="212"/>
        <end position="232"/>
    </location>
</feature>
<proteinExistence type="predicted"/>
<evidence type="ECO:0000313" key="5">
    <source>
        <dbReference type="Proteomes" id="UP001597118"/>
    </source>
</evidence>
<dbReference type="Proteomes" id="UP001597118">
    <property type="component" value="Unassembled WGS sequence"/>
</dbReference>
<keyword evidence="2" id="KW-1133">Transmembrane helix</keyword>
<comment type="caution">
    <text evidence="4">The sequence shown here is derived from an EMBL/GenBank/DDBJ whole genome shotgun (WGS) entry which is preliminary data.</text>
</comment>
<organism evidence="4 5">
    <name type="scientific">Pseudopedobacter beijingensis</name>
    <dbReference type="NCBI Taxonomy" id="1207056"/>
    <lineage>
        <taxon>Bacteria</taxon>
        <taxon>Pseudomonadati</taxon>
        <taxon>Bacteroidota</taxon>
        <taxon>Sphingobacteriia</taxon>
        <taxon>Sphingobacteriales</taxon>
        <taxon>Sphingobacteriaceae</taxon>
        <taxon>Pseudopedobacter</taxon>
    </lineage>
</organism>
<feature type="transmembrane region" description="Helical" evidence="2">
    <location>
        <begin position="65"/>
        <end position="86"/>
    </location>
</feature>
<gene>
    <name evidence="4" type="ORF">ACFSAH_02580</name>
</gene>
<feature type="domain" description="HTH araC/xylS-type" evidence="3">
    <location>
        <begin position="285"/>
        <end position="390"/>
    </location>
</feature>
<keyword evidence="1" id="KW-0238">DNA-binding</keyword>
<accession>A0ABW4I8Y1</accession>
<keyword evidence="5" id="KW-1185">Reference proteome</keyword>
<feature type="transmembrane region" description="Helical" evidence="2">
    <location>
        <begin position="184"/>
        <end position="206"/>
    </location>
</feature>
<feature type="transmembrane region" description="Helical" evidence="2">
    <location>
        <begin position="35"/>
        <end position="53"/>
    </location>
</feature>
<dbReference type="SMART" id="SM00342">
    <property type="entry name" value="HTH_ARAC"/>
    <property type="match status" value="1"/>
</dbReference>
<protein>
    <submittedName>
        <fullName evidence="4">Helix-turn-helix domain-containing protein</fullName>
    </submittedName>
</protein>
<feature type="transmembrane region" description="Helical" evidence="2">
    <location>
        <begin position="98"/>
        <end position="116"/>
    </location>
</feature>
<dbReference type="Gene3D" id="1.10.10.60">
    <property type="entry name" value="Homeodomain-like"/>
    <property type="match status" value="1"/>
</dbReference>
<dbReference type="PROSITE" id="PS01124">
    <property type="entry name" value="HTH_ARAC_FAMILY_2"/>
    <property type="match status" value="1"/>
</dbReference>
<evidence type="ECO:0000313" key="4">
    <source>
        <dbReference type="EMBL" id="MFD1628743.1"/>
    </source>
</evidence>
<dbReference type="PANTHER" id="PTHR43280">
    <property type="entry name" value="ARAC-FAMILY TRANSCRIPTIONAL REGULATOR"/>
    <property type="match status" value="1"/>
</dbReference>
<reference evidence="5" key="1">
    <citation type="journal article" date="2019" name="Int. J. Syst. Evol. Microbiol.">
        <title>The Global Catalogue of Microorganisms (GCM) 10K type strain sequencing project: providing services to taxonomists for standard genome sequencing and annotation.</title>
        <authorList>
            <consortium name="The Broad Institute Genomics Platform"/>
            <consortium name="The Broad Institute Genome Sequencing Center for Infectious Disease"/>
            <person name="Wu L."/>
            <person name="Ma J."/>
        </authorList>
    </citation>
    <scope>NUCLEOTIDE SEQUENCE [LARGE SCALE GENOMIC DNA]</scope>
    <source>
        <strain evidence="5">CCUG 53762</strain>
    </source>
</reference>